<dbReference type="InterPro" id="IPR051479">
    <property type="entry name" value="PorB-like"/>
</dbReference>
<dbReference type="SUPFAM" id="SSF52518">
    <property type="entry name" value="Thiamin diphosphate-binding fold (THDP-binding)"/>
    <property type="match status" value="1"/>
</dbReference>
<dbReference type="Gene3D" id="3.40.50.970">
    <property type="match status" value="1"/>
</dbReference>
<dbReference type="GO" id="GO:0030976">
    <property type="term" value="F:thiamine pyrophosphate binding"/>
    <property type="evidence" value="ECO:0007669"/>
    <property type="project" value="InterPro"/>
</dbReference>
<dbReference type="CDD" id="cd03376">
    <property type="entry name" value="TPP_PFOR_porB_like"/>
    <property type="match status" value="1"/>
</dbReference>
<keyword evidence="3" id="KW-0670">Pyruvate</keyword>
<feature type="domain" description="Thiamine pyrophosphate enzyme TPP-binding" evidence="2">
    <location>
        <begin position="59"/>
        <end position="218"/>
    </location>
</feature>
<name>W0FR18_9BACT</name>
<evidence type="ECO:0000256" key="1">
    <source>
        <dbReference type="ARBA" id="ARBA00023002"/>
    </source>
</evidence>
<dbReference type="PANTHER" id="PTHR42897:SF2">
    <property type="entry name" value="PYRUVATE SYNTHASE SUBUNIT PORB"/>
    <property type="match status" value="1"/>
</dbReference>
<evidence type="ECO:0000259" key="2">
    <source>
        <dbReference type="Pfam" id="PF02775"/>
    </source>
</evidence>
<evidence type="ECO:0000313" key="3">
    <source>
        <dbReference type="EMBL" id="AHF25919.1"/>
    </source>
</evidence>
<dbReference type="Pfam" id="PF02775">
    <property type="entry name" value="TPP_enzyme_C"/>
    <property type="match status" value="1"/>
</dbReference>
<proteinExistence type="predicted"/>
<organism evidence="3">
    <name type="scientific">uncultured bacterium Contigcl_1539</name>
    <dbReference type="NCBI Taxonomy" id="1393650"/>
    <lineage>
        <taxon>Bacteria</taxon>
        <taxon>environmental samples</taxon>
    </lineage>
</organism>
<dbReference type="GO" id="GO:0016491">
    <property type="term" value="F:oxidoreductase activity"/>
    <property type="evidence" value="ECO:0007669"/>
    <property type="project" value="UniProtKB-KW"/>
</dbReference>
<dbReference type="PANTHER" id="PTHR42897">
    <property type="entry name" value="PYRUVATE SYNTHASE SUBUNIT PORB"/>
    <property type="match status" value="1"/>
</dbReference>
<dbReference type="AlphaFoldDB" id="W0FR18"/>
<dbReference type="InterPro" id="IPR029061">
    <property type="entry name" value="THDP-binding"/>
</dbReference>
<dbReference type="EMBL" id="KC246858">
    <property type="protein sequence ID" value="AHF25919.1"/>
    <property type="molecule type" value="Genomic_DNA"/>
</dbReference>
<accession>W0FR18</accession>
<dbReference type="InterPro" id="IPR011766">
    <property type="entry name" value="TPP_enzyme_TPP-bd"/>
</dbReference>
<reference evidence="3" key="1">
    <citation type="journal article" date="2013" name="PLoS ONE">
        <title>Metagenomic insights into the carbohydrate-active enzymes carried by the microorganisms adhering to solid digesta in the rumen of cows.</title>
        <authorList>
            <person name="Wang L."/>
            <person name="Hatem A."/>
            <person name="Catalyurek U.V."/>
            <person name="Morrison M."/>
            <person name="Yu Z."/>
        </authorList>
    </citation>
    <scope>NUCLEOTIDE SEQUENCE</scope>
</reference>
<keyword evidence="1" id="KW-0560">Oxidoreductase</keyword>
<sequence>MAYNLKQEMSKKERFEAGHRLCAGCGAGIVCRAMMRAVDPEDQAVICNATSCLEVSSFQYPYTAWHDSYIHSAFENTAATAAGVESAYVALKRRGKIDGNVKILAIGGDGGTYDIGFQSLSGAMERGHDFTYFCYDNEAYMNTGTQRSSATPRFASATTTPSGVESVGKKQNQKDLTQIMVAHGSPYVAQTTMIGTFQDFHEKAHKAIYTEGPTFVNVLTPCPRGWQYPAEILPEICKKAVDTCIWPLYEVEEGEYHLTYKPKNKLSVEEFMKLQGRFKHCFQPGNEWTIEEAQNYVDRKWEELLEKCN</sequence>
<protein>
    <submittedName>
        <fullName evidence="3">Pyruvate synthase subunit porB</fullName>
    </submittedName>
</protein>